<reference evidence="2" key="1">
    <citation type="journal article" date="2019" name="Int. J. Syst. Evol. Microbiol.">
        <title>The Global Catalogue of Microorganisms (GCM) 10K type strain sequencing project: providing services to taxonomists for standard genome sequencing and annotation.</title>
        <authorList>
            <consortium name="The Broad Institute Genomics Platform"/>
            <consortium name="The Broad Institute Genome Sequencing Center for Infectious Disease"/>
            <person name="Wu L."/>
            <person name="Ma J."/>
        </authorList>
    </citation>
    <scope>NUCLEOTIDE SEQUENCE [LARGE SCALE GENOMIC DNA]</scope>
    <source>
        <strain evidence="2">CGMCC 4.7382</strain>
    </source>
</reference>
<sequence>MLVQSLAAVMVAAGAVVASPGEVEVREPLDGFVIEHVPAGAGTLESDFRFEWGDVAFTERVWERQLESGGYRVDLTVAVLRGERLSDVAATQDFLAEYHEREPGAWRVQPFRHGAHDGGIADDLAFWQVRPGVAVSVRVDPERFGVEDVRETALGVRPAE</sequence>
<evidence type="ECO:0000313" key="2">
    <source>
        <dbReference type="Proteomes" id="UP001596540"/>
    </source>
</evidence>
<dbReference type="RefSeq" id="WP_379872580.1">
    <property type="nucleotide sequence ID" value="NZ_JBHTBH010000009.1"/>
</dbReference>
<dbReference type="EMBL" id="JBHTBH010000009">
    <property type="protein sequence ID" value="MFC7329936.1"/>
    <property type="molecule type" value="Genomic_DNA"/>
</dbReference>
<accession>A0ABW2KL07</accession>
<keyword evidence="2" id="KW-1185">Reference proteome</keyword>
<evidence type="ECO:0000313" key="1">
    <source>
        <dbReference type="EMBL" id="MFC7329936.1"/>
    </source>
</evidence>
<dbReference type="Proteomes" id="UP001596540">
    <property type="component" value="Unassembled WGS sequence"/>
</dbReference>
<comment type="caution">
    <text evidence="1">The sequence shown here is derived from an EMBL/GenBank/DDBJ whole genome shotgun (WGS) entry which is preliminary data.</text>
</comment>
<name>A0ABW2KL07_9ACTN</name>
<proteinExistence type="predicted"/>
<organism evidence="1 2">
    <name type="scientific">Marinactinospora rubrisoli</name>
    <dbReference type="NCBI Taxonomy" id="2715399"/>
    <lineage>
        <taxon>Bacteria</taxon>
        <taxon>Bacillati</taxon>
        <taxon>Actinomycetota</taxon>
        <taxon>Actinomycetes</taxon>
        <taxon>Streptosporangiales</taxon>
        <taxon>Nocardiopsidaceae</taxon>
        <taxon>Marinactinospora</taxon>
    </lineage>
</organism>
<gene>
    <name evidence="1" type="ORF">ACFQRF_19570</name>
</gene>
<protein>
    <submittedName>
        <fullName evidence="1">Uncharacterized protein</fullName>
    </submittedName>
</protein>